<accession>A0A655R5N0</accession>
<dbReference type="EMBL" id="CWOW01000013">
    <property type="protein sequence ID" value="CSA86042.1"/>
    <property type="molecule type" value="Genomic_DNA"/>
</dbReference>
<sequence>MLRQLSVEFDKNPLVTHQFVFLKNGLRGTFRHTQPTVDALNRVDHHKVRPFMERIRGAYRHTVGVFTLDTVIGDDKSHDNSLYLVSRFAHLKCTQKSRTGMILRRR</sequence>
<evidence type="ECO:0000313" key="1">
    <source>
        <dbReference type="EMBL" id="CSA86042.1"/>
    </source>
</evidence>
<dbReference type="AlphaFoldDB" id="A0A655R5N0"/>
<name>A0A655R5N0_VIBCL</name>
<proteinExistence type="predicted"/>
<protein>
    <submittedName>
        <fullName evidence="1">Uncharacterized protein</fullName>
    </submittedName>
</protein>
<dbReference type="AntiFam" id="ANF00220">
    <property type="entry name" value="Shadow ORF (opposite fdxA)"/>
</dbReference>
<reference evidence="1 2" key="1">
    <citation type="submission" date="2015-07" db="EMBL/GenBank/DDBJ databases">
        <authorList>
            <consortium name="Pathogen Informatics"/>
        </authorList>
    </citation>
    <scope>NUCLEOTIDE SEQUENCE [LARGE SCALE GENOMIC DNA]</scope>
    <source>
        <strain evidence="1 2">A51</strain>
    </source>
</reference>
<organism evidence="1 2">
    <name type="scientific">Vibrio cholerae</name>
    <dbReference type="NCBI Taxonomy" id="666"/>
    <lineage>
        <taxon>Bacteria</taxon>
        <taxon>Pseudomonadati</taxon>
        <taxon>Pseudomonadota</taxon>
        <taxon>Gammaproteobacteria</taxon>
        <taxon>Vibrionales</taxon>
        <taxon>Vibrionaceae</taxon>
        <taxon>Vibrio</taxon>
    </lineage>
</organism>
<evidence type="ECO:0000313" key="2">
    <source>
        <dbReference type="Proteomes" id="UP000044806"/>
    </source>
</evidence>
<gene>
    <name evidence="1" type="ORF">ERS013165_02622</name>
</gene>
<dbReference type="Proteomes" id="UP000044806">
    <property type="component" value="Unassembled WGS sequence"/>
</dbReference>